<dbReference type="GO" id="GO:0016491">
    <property type="term" value="F:oxidoreductase activity"/>
    <property type="evidence" value="ECO:0007669"/>
    <property type="project" value="InterPro"/>
</dbReference>
<comment type="caution">
    <text evidence="2">The sequence shown here is derived from an EMBL/GenBank/DDBJ whole genome shotgun (WGS) entry which is preliminary data.</text>
</comment>
<dbReference type="InterPro" id="IPR050553">
    <property type="entry name" value="Thioredoxin_ResA/DsbE_sf"/>
</dbReference>
<evidence type="ECO:0000313" key="2">
    <source>
        <dbReference type="EMBL" id="REC61810.1"/>
    </source>
</evidence>
<dbReference type="CDD" id="cd02966">
    <property type="entry name" value="TlpA_like_family"/>
    <property type="match status" value="1"/>
</dbReference>
<evidence type="ECO:0000313" key="3">
    <source>
        <dbReference type="Proteomes" id="UP000256686"/>
    </source>
</evidence>
<dbReference type="EMBL" id="QNVT01000012">
    <property type="protein sequence ID" value="REC61810.1"/>
    <property type="molecule type" value="Genomic_DNA"/>
</dbReference>
<dbReference type="PANTHER" id="PTHR42852:SF13">
    <property type="entry name" value="PROTEIN DIPZ"/>
    <property type="match status" value="1"/>
</dbReference>
<dbReference type="SUPFAM" id="SSF52833">
    <property type="entry name" value="Thioredoxin-like"/>
    <property type="match status" value="1"/>
</dbReference>
<dbReference type="PROSITE" id="PS51352">
    <property type="entry name" value="THIOREDOXIN_2"/>
    <property type="match status" value="1"/>
</dbReference>
<dbReference type="AlphaFoldDB" id="A0A3D9C7E8"/>
<feature type="domain" description="Thioredoxin" evidence="1">
    <location>
        <begin position="120"/>
        <end position="262"/>
    </location>
</feature>
<dbReference type="Proteomes" id="UP000256686">
    <property type="component" value="Unassembled WGS sequence"/>
</dbReference>
<dbReference type="PANTHER" id="PTHR42852">
    <property type="entry name" value="THIOL:DISULFIDE INTERCHANGE PROTEIN DSBE"/>
    <property type="match status" value="1"/>
</dbReference>
<proteinExistence type="predicted"/>
<dbReference type="InterPro" id="IPR013740">
    <property type="entry name" value="Redoxin"/>
</dbReference>
<name>A0A3D9C7E8_9FLAO</name>
<dbReference type="InterPro" id="IPR036249">
    <property type="entry name" value="Thioredoxin-like_sf"/>
</dbReference>
<organism evidence="2 3">
    <name type="scientific">Chryseobacterium pennae</name>
    <dbReference type="NCBI Taxonomy" id="2258962"/>
    <lineage>
        <taxon>Bacteria</taxon>
        <taxon>Pseudomonadati</taxon>
        <taxon>Bacteroidota</taxon>
        <taxon>Flavobacteriia</taxon>
        <taxon>Flavobacteriales</taxon>
        <taxon>Weeksellaceae</taxon>
        <taxon>Chryseobacterium group</taxon>
        <taxon>Chryseobacterium</taxon>
    </lineage>
</organism>
<gene>
    <name evidence="2" type="ORF">DRF65_13815</name>
</gene>
<sequence>MYKKKRIAPFLNKDIINYYGGRHILTNYILLSNHDKIKGESYIVRFTQPVEFSELVVKEFGKVPDVRDFLLSYIARDFFRTKWDSPISKDLHNFYIQHVDKRNPYFKEVKETFEYAQNNLKKGDPFYNFSLPDTIGTKHQLTDFKGKVVILDFWFNGCFTCKGITPSIEKAEDFFKDKNVQFISIGIDDEKAWKEGIGVFSSKNSLQLYTEEKRAEHDIIKFSKVFFYPRLIVLDKQGNIVGIPPNPAADFEGFKAYINELL</sequence>
<reference evidence="3" key="1">
    <citation type="submission" date="2018-06" db="EMBL/GenBank/DDBJ databases">
        <authorList>
            <person name="Lum Nde A."/>
            <person name="Hugo C."/>
        </authorList>
    </citation>
    <scope>NUCLEOTIDE SEQUENCE [LARGE SCALE GENOMIC DNA]</scope>
    <source>
        <strain evidence="3">1_F178</strain>
    </source>
</reference>
<evidence type="ECO:0000259" key="1">
    <source>
        <dbReference type="PROSITE" id="PS51352"/>
    </source>
</evidence>
<protein>
    <recommendedName>
        <fullName evidence="1">Thioredoxin domain-containing protein</fullName>
    </recommendedName>
</protein>
<dbReference type="InterPro" id="IPR013766">
    <property type="entry name" value="Thioredoxin_domain"/>
</dbReference>
<dbReference type="Gene3D" id="3.40.30.10">
    <property type="entry name" value="Glutaredoxin"/>
    <property type="match status" value="1"/>
</dbReference>
<dbReference type="Pfam" id="PF08534">
    <property type="entry name" value="Redoxin"/>
    <property type="match status" value="1"/>
</dbReference>
<accession>A0A3D9C7E8</accession>
<keyword evidence="3" id="KW-1185">Reference proteome</keyword>